<dbReference type="Pfam" id="PF02195">
    <property type="entry name" value="ParB_N"/>
    <property type="match status" value="1"/>
</dbReference>
<comment type="similarity">
    <text evidence="1">Belongs to the ParB family.</text>
</comment>
<dbReference type="GO" id="GO:0005694">
    <property type="term" value="C:chromosome"/>
    <property type="evidence" value="ECO:0007669"/>
    <property type="project" value="TreeGrafter"/>
</dbReference>
<organism evidence="3 4">
    <name type="scientific">Sphingomonas populi</name>
    <dbReference type="NCBI Taxonomy" id="2484750"/>
    <lineage>
        <taxon>Bacteria</taxon>
        <taxon>Pseudomonadati</taxon>
        <taxon>Pseudomonadota</taxon>
        <taxon>Alphaproteobacteria</taxon>
        <taxon>Sphingomonadales</taxon>
        <taxon>Sphingomonadaceae</taxon>
        <taxon>Sphingomonas</taxon>
    </lineage>
</organism>
<evidence type="ECO:0000259" key="2">
    <source>
        <dbReference type="SMART" id="SM00470"/>
    </source>
</evidence>
<accession>A0A4Q6Y5V2</accession>
<dbReference type="InterPro" id="IPR004437">
    <property type="entry name" value="ParB/RepB/Spo0J"/>
</dbReference>
<dbReference type="PANTHER" id="PTHR33375:SF7">
    <property type="entry name" value="CHROMOSOME 2-PARTITIONING PROTEIN PARB-RELATED"/>
    <property type="match status" value="1"/>
</dbReference>
<gene>
    <name evidence="3" type="ORF">EWE75_08210</name>
</gene>
<dbReference type="SUPFAM" id="SSF109709">
    <property type="entry name" value="KorB DNA-binding domain-like"/>
    <property type="match status" value="1"/>
</dbReference>
<sequence>MELKHIDIANLSVSPANMRVKGKPVDLTNILPSVRARGVLVPLIVRQNGSPDTYEIVAGKRRYHAALAVAQETGEAEPLPCAVMAAGDNGAALEASLIENIARVDPDEVTRWESFTRLVREGRTPEDIALTFGLTELQVKRTLALGNLLPRIRTLYRKGEIDAATVRHLTLLSKARQREWLALLDDPDAHCPTGYQVKAWACGGASIPVRAALFDIDGYPGEIVSDLFGDDRYFADPQTFWAAQNAAIAERVEACVGAGWADVVVLPTGEPFHTWEHERTPKRKGGKVFVVVGPRGDVTFHEGYLTTKEARRLAMGATVADKPARPEISAAIQSYVDLHRHAAVRSAVAANPSVALRLMVAHAIVGSSLWRVSVEPQRTANDAIAESVENCVSEAAFDERRRAVLALLGFDPDTPTIIGGYEDDHGVAGLFVRLLGLTDTAVRDVLAIVMAETLEAGSALIELLGIHLSIDMRDAWQADDALLDLIRDRDVLECLLTEVAGDGVATANEAATGKVKRQIIRDCLTGENRRTKVENWVPRWMAFPPAAYTTRGGVQTVSRTEGLGGLVEAVMPQIVTIARAA</sequence>
<dbReference type="Gene3D" id="1.10.10.2830">
    <property type="match status" value="1"/>
</dbReference>
<dbReference type="OrthoDB" id="9813122at2"/>
<dbReference type="InterPro" id="IPR003115">
    <property type="entry name" value="ParB_N"/>
</dbReference>
<dbReference type="RefSeq" id="WP_130156328.1">
    <property type="nucleotide sequence ID" value="NZ_SGIS01000010.1"/>
</dbReference>
<protein>
    <submittedName>
        <fullName evidence="3">ParB/RepB/Spo0J family partition protein</fullName>
    </submittedName>
</protein>
<evidence type="ECO:0000313" key="3">
    <source>
        <dbReference type="EMBL" id="RZF64839.1"/>
    </source>
</evidence>
<comment type="caution">
    <text evidence="3">The sequence shown here is derived from an EMBL/GenBank/DDBJ whole genome shotgun (WGS) entry which is preliminary data.</text>
</comment>
<keyword evidence="4" id="KW-1185">Reference proteome</keyword>
<proteinExistence type="inferred from homology"/>
<dbReference type="InterPro" id="IPR050336">
    <property type="entry name" value="Chromosome_partition/occlusion"/>
</dbReference>
<dbReference type="EMBL" id="SGIS01000010">
    <property type="protein sequence ID" value="RZF64839.1"/>
    <property type="molecule type" value="Genomic_DNA"/>
</dbReference>
<dbReference type="NCBIfam" id="TIGR00180">
    <property type="entry name" value="parB_part"/>
    <property type="match status" value="1"/>
</dbReference>
<evidence type="ECO:0000313" key="4">
    <source>
        <dbReference type="Proteomes" id="UP000292085"/>
    </source>
</evidence>
<dbReference type="SUPFAM" id="SSF110849">
    <property type="entry name" value="ParB/Sulfiredoxin"/>
    <property type="match status" value="1"/>
</dbReference>
<dbReference type="GO" id="GO:0003677">
    <property type="term" value="F:DNA binding"/>
    <property type="evidence" value="ECO:0007669"/>
    <property type="project" value="InterPro"/>
</dbReference>
<dbReference type="GO" id="GO:0007059">
    <property type="term" value="P:chromosome segregation"/>
    <property type="evidence" value="ECO:0007669"/>
    <property type="project" value="TreeGrafter"/>
</dbReference>
<dbReference type="Proteomes" id="UP000292085">
    <property type="component" value="Unassembled WGS sequence"/>
</dbReference>
<evidence type="ECO:0000256" key="1">
    <source>
        <dbReference type="ARBA" id="ARBA00006295"/>
    </source>
</evidence>
<dbReference type="Gene3D" id="3.90.1530.30">
    <property type="match status" value="1"/>
</dbReference>
<name>A0A4Q6Y5V2_9SPHN</name>
<feature type="domain" description="ParB-like N-terminal" evidence="2">
    <location>
        <begin position="4"/>
        <end position="101"/>
    </location>
</feature>
<dbReference type="InterPro" id="IPR036086">
    <property type="entry name" value="ParB/Sulfiredoxin_sf"/>
</dbReference>
<dbReference type="PANTHER" id="PTHR33375">
    <property type="entry name" value="CHROMOSOME-PARTITIONING PROTEIN PARB-RELATED"/>
    <property type="match status" value="1"/>
</dbReference>
<dbReference type="SMART" id="SM00470">
    <property type="entry name" value="ParB"/>
    <property type="match status" value="1"/>
</dbReference>
<dbReference type="AlphaFoldDB" id="A0A4Q6Y5V2"/>
<reference evidence="3 4" key="1">
    <citation type="submission" date="2019-02" db="EMBL/GenBank/DDBJ databases">
        <authorList>
            <person name="Li Y."/>
        </authorList>
    </citation>
    <scope>NUCLEOTIDE SEQUENCE [LARGE SCALE GENOMIC DNA]</scope>
    <source>
        <strain evidence="3 4">3-7</strain>
    </source>
</reference>